<evidence type="ECO:0000256" key="1">
    <source>
        <dbReference type="ARBA" id="ARBA00005046"/>
    </source>
</evidence>
<gene>
    <name evidence="6" type="primary">moaD</name>
    <name evidence="6" type="ORF">DS2_09677</name>
</gene>
<dbReference type="OrthoDB" id="9801945at2"/>
<dbReference type="NCBIfam" id="TIGR01682">
    <property type="entry name" value="moaD"/>
    <property type="match status" value="1"/>
</dbReference>
<dbReference type="eggNOG" id="COG1977">
    <property type="taxonomic scope" value="Bacteria"/>
</dbReference>
<dbReference type="Proteomes" id="UP000019276">
    <property type="component" value="Unassembled WGS sequence"/>
</dbReference>
<keyword evidence="2" id="KW-0547">Nucleotide-binding</keyword>
<comment type="similarity">
    <text evidence="4">Belongs to the MoaD family.</text>
</comment>
<comment type="pathway">
    <text evidence="1">Cofactor biosynthesis; molybdopterin biosynthesis.</text>
</comment>
<evidence type="ECO:0000256" key="2">
    <source>
        <dbReference type="ARBA" id="ARBA00022741"/>
    </source>
</evidence>
<evidence type="ECO:0000313" key="6">
    <source>
        <dbReference type="EMBL" id="EWH10052.1"/>
    </source>
</evidence>
<dbReference type="AlphaFoldDB" id="W7QM65"/>
<dbReference type="CDD" id="cd00754">
    <property type="entry name" value="Ubl_MoaD"/>
    <property type="match status" value="1"/>
</dbReference>
<dbReference type="NCBIfam" id="TIGR01687">
    <property type="entry name" value="moaD_arch"/>
    <property type="match status" value="1"/>
</dbReference>
<evidence type="ECO:0000256" key="5">
    <source>
        <dbReference type="ARBA" id="ARBA00024247"/>
    </source>
</evidence>
<dbReference type="Gene3D" id="3.10.20.30">
    <property type="match status" value="1"/>
</dbReference>
<dbReference type="GO" id="GO:0000166">
    <property type="term" value="F:nucleotide binding"/>
    <property type="evidence" value="ECO:0007669"/>
    <property type="project" value="UniProtKB-KW"/>
</dbReference>
<dbReference type="GO" id="GO:0006777">
    <property type="term" value="P:Mo-molybdopterin cofactor biosynthetic process"/>
    <property type="evidence" value="ECO:0007669"/>
    <property type="project" value="UniProtKB-KW"/>
</dbReference>
<protein>
    <recommendedName>
        <fullName evidence="5">Molybdopterin synthase sulfur carrier subunit</fullName>
    </recommendedName>
</protein>
<dbReference type="Pfam" id="PF02597">
    <property type="entry name" value="ThiS"/>
    <property type="match status" value="1"/>
</dbReference>
<dbReference type="FunFam" id="3.10.20.30:FF:000010">
    <property type="entry name" value="Molybdopterin synthase sulfur carrier subunit"/>
    <property type="match status" value="1"/>
</dbReference>
<evidence type="ECO:0000256" key="3">
    <source>
        <dbReference type="ARBA" id="ARBA00023150"/>
    </source>
</evidence>
<dbReference type="RefSeq" id="WP_035014546.1">
    <property type="nucleotide sequence ID" value="NZ_ARZY01000016.1"/>
</dbReference>
<dbReference type="GO" id="GO:1990133">
    <property type="term" value="C:molybdopterin adenylyltransferase complex"/>
    <property type="evidence" value="ECO:0007669"/>
    <property type="project" value="TreeGrafter"/>
</dbReference>
<dbReference type="InterPro" id="IPR010038">
    <property type="entry name" value="MoaD_arc-typ"/>
</dbReference>
<dbReference type="SUPFAM" id="SSF54285">
    <property type="entry name" value="MoaD/ThiS"/>
    <property type="match status" value="1"/>
</dbReference>
<comment type="caution">
    <text evidence="6">The sequence shown here is derived from an EMBL/GenBank/DDBJ whole genome shotgun (WGS) entry which is preliminary data.</text>
</comment>
<dbReference type="PANTHER" id="PTHR33359">
    <property type="entry name" value="MOLYBDOPTERIN SYNTHASE SULFUR CARRIER SUBUNIT"/>
    <property type="match status" value="1"/>
</dbReference>
<dbReference type="InterPro" id="IPR003749">
    <property type="entry name" value="ThiS/MoaD-like"/>
</dbReference>
<dbReference type="PANTHER" id="PTHR33359:SF1">
    <property type="entry name" value="MOLYBDOPTERIN SYNTHASE SULFUR CARRIER SUBUNIT"/>
    <property type="match status" value="1"/>
</dbReference>
<evidence type="ECO:0000313" key="7">
    <source>
        <dbReference type="Proteomes" id="UP000019276"/>
    </source>
</evidence>
<dbReference type="UniPathway" id="UPA00344"/>
<dbReference type="STRING" id="1328313.DS2_09677"/>
<name>W7QM65_9ALTE</name>
<proteinExistence type="inferred from homology"/>
<accession>W7QM65</accession>
<dbReference type="PATRIC" id="fig|1328313.3.peg.1980"/>
<dbReference type="InterPro" id="IPR044672">
    <property type="entry name" value="MOCS2A"/>
</dbReference>
<reference evidence="6 7" key="1">
    <citation type="journal article" date="2014" name="Genome Announc.">
        <title>Draft Genome Sequence of the Agar-Degrading Bacterium Catenovulum sp. Strain DS-2, Isolated from Intestines of Haliotis diversicolor.</title>
        <authorList>
            <person name="Shan D."/>
            <person name="Li X."/>
            <person name="Gu Z."/>
            <person name="Wei G."/>
            <person name="Gao Z."/>
            <person name="Shao Z."/>
        </authorList>
    </citation>
    <scope>NUCLEOTIDE SEQUENCE [LARGE SCALE GENOMIC DNA]</scope>
    <source>
        <strain evidence="6 7">DS-2</strain>
    </source>
</reference>
<sequence length="81" mass="8845">MIKVLFFAQLRETLGTEQCEVELDSCTINELKQQLIQSQPEWQQALTQANLLVAVNQAMANGQTVVKAGDEVALFPPVTGG</sequence>
<keyword evidence="7" id="KW-1185">Reference proteome</keyword>
<evidence type="ECO:0000256" key="4">
    <source>
        <dbReference type="ARBA" id="ARBA00024200"/>
    </source>
</evidence>
<organism evidence="6 7">
    <name type="scientific">Catenovulum agarivorans DS-2</name>
    <dbReference type="NCBI Taxonomy" id="1328313"/>
    <lineage>
        <taxon>Bacteria</taxon>
        <taxon>Pseudomonadati</taxon>
        <taxon>Pseudomonadota</taxon>
        <taxon>Gammaproteobacteria</taxon>
        <taxon>Alteromonadales</taxon>
        <taxon>Alteromonadaceae</taxon>
        <taxon>Catenovulum</taxon>
    </lineage>
</organism>
<dbReference type="InterPro" id="IPR012675">
    <property type="entry name" value="Beta-grasp_dom_sf"/>
</dbReference>
<keyword evidence="3" id="KW-0501">Molybdenum cofactor biosynthesis</keyword>
<dbReference type="InterPro" id="IPR016155">
    <property type="entry name" value="Mopterin_synth/thiamin_S_b"/>
</dbReference>
<dbReference type="NCBIfam" id="NF008347">
    <property type="entry name" value="PRK11130.1"/>
    <property type="match status" value="1"/>
</dbReference>
<dbReference type="EMBL" id="ARZY01000016">
    <property type="protein sequence ID" value="EWH10052.1"/>
    <property type="molecule type" value="Genomic_DNA"/>
</dbReference>